<protein>
    <recommendedName>
        <fullName evidence="4">AB hydrolase-1 domain-containing protein</fullName>
    </recommendedName>
</protein>
<proteinExistence type="predicted"/>
<keyword evidence="3" id="KW-1185">Reference proteome</keyword>
<feature type="chain" id="PRO_5021325972" description="AB hydrolase-1 domain-containing protein" evidence="1">
    <location>
        <begin position="19"/>
        <end position="396"/>
    </location>
</feature>
<evidence type="ECO:0000313" key="3">
    <source>
        <dbReference type="Proteomes" id="UP000319257"/>
    </source>
</evidence>
<evidence type="ECO:0000313" key="2">
    <source>
        <dbReference type="EMBL" id="TPX06816.1"/>
    </source>
</evidence>
<dbReference type="Gene3D" id="3.40.50.1820">
    <property type="entry name" value="alpha/beta hydrolase"/>
    <property type="match status" value="1"/>
</dbReference>
<dbReference type="InParanoid" id="A0A507AKH4"/>
<evidence type="ECO:0000256" key="1">
    <source>
        <dbReference type="SAM" id="SignalP"/>
    </source>
</evidence>
<gene>
    <name evidence="2" type="ORF">E0L32_002312</name>
</gene>
<keyword evidence="1" id="KW-0732">Signal</keyword>
<dbReference type="SUPFAM" id="SSF53474">
    <property type="entry name" value="alpha/beta-Hydrolases"/>
    <property type="match status" value="1"/>
</dbReference>
<dbReference type="GeneID" id="41969759"/>
<dbReference type="RefSeq" id="XP_030988527.1">
    <property type="nucleotide sequence ID" value="XM_031136488.1"/>
</dbReference>
<feature type="signal peptide" evidence="1">
    <location>
        <begin position="1"/>
        <end position="18"/>
    </location>
</feature>
<accession>A0A507AKH4</accession>
<comment type="caution">
    <text evidence="2">The sequence shown here is derived from an EMBL/GenBank/DDBJ whole genome shotgun (WGS) entry which is preliminary data.</text>
</comment>
<name>A0A507AKH4_9PEZI</name>
<evidence type="ECO:0008006" key="4">
    <source>
        <dbReference type="Google" id="ProtNLM"/>
    </source>
</evidence>
<dbReference type="Proteomes" id="UP000319257">
    <property type="component" value="Unassembled WGS sequence"/>
</dbReference>
<dbReference type="InterPro" id="IPR029058">
    <property type="entry name" value="AB_hydrolase_fold"/>
</dbReference>
<dbReference type="AlphaFoldDB" id="A0A507AKH4"/>
<sequence>MVAATSLITLCLAATATARKCRDIVVPVQISARNGVFDVAPPATNIEATDFILDNLRQGHDYANETLTGYRTVSGTYKLQTTYCEPDSGPSGTVQLLTHGIAFDRTYWDFPAHDHNYSYTAVAVDEYRYSTLAWDRLGIGMSQHGEPVNEIQSTLEIAALKAVTLMLRHGQIPGVGCAFSKVVHVGHSFGSIQSYSLTVTDPELSDGLVLTGFSQDPRFLPYFGYGGNFVVANTIPALSQYPAGYLAGGDVSAAQTNFFAPGEFDPDILNVAASTSQPVTVGEMLTIGGSTALVNHFEGPVLIITGERDVPFCGGDCYNSGMPGVASILDESAGMFPNVTKFETCVVPKAGHGLNFVRCTYTILFMGIEANSRQEYSHPLTYNTINTFLKQNGLLP</sequence>
<dbReference type="OrthoDB" id="190201at2759"/>
<reference evidence="2 3" key="1">
    <citation type="submission" date="2019-06" db="EMBL/GenBank/DDBJ databases">
        <title>Draft genome sequence of the filamentous fungus Phialemoniopsis curvata isolated from diesel fuel.</title>
        <authorList>
            <person name="Varaljay V.A."/>
            <person name="Lyon W.J."/>
            <person name="Crouch A.L."/>
            <person name="Drake C.E."/>
            <person name="Hollomon J.M."/>
            <person name="Nadeau L.J."/>
            <person name="Nunn H.S."/>
            <person name="Stevenson B.S."/>
            <person name="Bojanowski C.L."/>
            <person name="Crookes-Goodson W.J."/>
        </authorList>
    </citation>
    <scope>NUCLEOTIDE SEQUENCE [LARGE SCALE GENOMIC DNA]</scope>
    <source>
        <strain evidence="2 3">D216</strain>
    </source>
</reference>
<organism evidence="2 3">
    <name type="scientific">Thyridium curvatum</name>
    <dbReference type="NCBI Taxonomy" id="1093900"/>
    <lineage>
        <taxon>Eukaryota</taxon>
        <taxon>Fungi</taxon>
        <taxon>Dikarya</taxon>
        <taxon>Ascomycota</taxon>
        <taxon>Pezizomycotina</taxon>
        <taxon>Sordariomycetes</taxon>
        <taxon>Sordariomycetidae</taxon>
        <taxon>Thyridiales</taxon>
        <taxon>Thyridiaceae</taxon>
        <taxon>Thyridium</taxon>
    </lineage>
</organism>
<dbReference type="EMBL" id="SKBQ01000009">
    <property type="protein sequence ID" value="TPX06816.1"/>
    <property type="molecule type" value="Genomic_DNA"/>
</dbReference>